<organism evidence="1 2">
    <name type="scientific">Lentzea albidocapillata</name>
    <dbReference type="NCBI Taxonomy" id="40571"/>
    <lineage>
        <taxon>Bacteria</taxon>
        <taxon>Bacillati</taxon>
        <taxon>Actinomycetota</taxon>
        <taxon>Actinomycetes</taxon>
        <taxon>Pseudonocardiales</taxon>
        <taxon>Pseudonocardiaceae</taxon>
        <taxon>Lentzea</taxon>
    </lineage>
</organism>
<accession>A0A1W2FFV1</accession>
<dbReference type="OrthoDB" id="2570531at2"/>
<dbReference type="EMBL" id="FWYC01000014">
    <property type="protein sequence ID" value="SMD20546.1"/>
    <property type="molecule type" value="Genomic_DNA"/>
</dbReference>
<gene>
    <name evidence="1" type="ORF">SAMN05660733_05919</name>
</gene>
<dbReference type="STRING" id="40571.SAMN05660733_05919"/>
<dbReference type="InterPro" id="IPR011009">
    <property type="entry name" value="Kinase-like_dom_sf"/>
</dbReference>
<dbReference type="Proteomes" id="UP000192840">
    <property type="component" value="Unassembled WGS sequence"/>
</dbReference>
<sequence>MKTRWADLPAHVRTAVVNRVGQLTGAKDIVQGAASDLSTVLFTAEGPDVFLKGVRGVSVRMRWLRNEITAGAIAAGIAPAVRFHADIDDWLLVGFEHLKGRTASLAPHSPDLGTVAEVLGTLSAITTSELRPLRDRWTLTDAWITLAGTNPEVVAGWDVAKLTHHATLITELIDGSCLLHTDMHGEQFLIDESGAAHVIDWAFPARGAAWVDGAFLTLRLIEAGHSPQEAERWVLQLPGFAEVDAEPRLTAFSAFIAGLWTTWAVSSNPPAGAAHRARLALDYAAYRFRTNENGGSLEW</sequence>
<name>A0A1W2FFV1_9PSEU</name>
<dbReference type="eggNOG" id="COG0510">
    <property type="taxonomic scope" value="Bacteria"/>
</dbReference>
<evidence type="ECO:0000313" key="2">
    <source>
        <dbReference type="Proteomes" id="UP000192840"/>
    </source>
</evidence>
<dbReference type="Gene3D" id="3.90.1200.10">
    <property type="match status" value="1"/>
</dbReference>
<evidence type="ECO:0000313" key="1">
    <source>
        <dbReference type="EMBL" id="SMD20546.1"/>
    </source>
</evidence>
<protein>
    <recommendedName>
        <fullName evidence="3">Phosphotransferase enzyme family protein</fullName>
    </recommendedName>
</protein>
<dbReference type="AlphaFoldDB" id="A0A1W2FFV1"/>
<keyword evidence="2" id="KW-1185">Reference proteome</keyword>
<evidence type="ECO:0008006" key="3">
    <source>
        <dbReference type="Google" id="ProtNLM"/>
    </source>
</evidence>
<reference evidence="2" key="1">
    <citation type="submission" date="2017-04" db="EMBL/GenBank/DDBJ databases">
        <authorList>
            <person name="Varghese N."/>
            <person name="Submissions S."/>
        </authorList>
    </citation>
    <scope>NUCLEOTIDE SEQUENCE [LARGE SCALE GENOMIC DNA]</scope>
    <source>
        <strain evidence="2">DSM 44073</strain>
    </source>
</reference>
<proteinExistence type="predicted"/>
<dbReference type="SUPFAM" id="SSF56112">
    <property type="entry name" value="Protein kinase-like (PK-like)"/>
    <property type="match status" value="1"/>
</dbReference>